<dbReference type="Proteomes" id="UP001301769">
    <property type="component" value="Unassembled WGS sequence"/>
</dbReference>
<comment type="caution">
    <text evidence="1">The sequence shown here is derived from an EMBL/GenBank/DDBJ whole genome shotgun (WGS) entry which is preliminary data.</text>
</comment>
<dbReference type="GO" id="GO:0003676">
    <property type="term" value="F:nucleic acid binding"/>
    <property type="evidence" value="ECO:0007669"/>
    <property type="project" value="InterPro"/>
</dbReference>
<sequence length="198" mass="22731">PGHSSTPVPDNDNCAFWITHLDPNVTVNDITRAIRDCGKIWSVRISTERVVDVRDAAAQLVFFTRRGAARFWDRYGIRPGAFVVQGKTARVNWNRQRFAEQSRPPYHTRCIRVIGTPQVVNPDRILRFLESRIRFQVDEHEVIGGRDEHLCIVEIRFAAYRGQASLAVQALQNQGQLTRDPTFEVTYRPDPCDEVNDD</sequence>
<feature type="non-terminal residue" evidence="1">
    <location>
        <position position="1"/>
    </location>
</feature>
<dbReference type="SUPFAM" id="SSF54928">
    <property type="entry name" value="RNA-binding domain, RBD"/>
    <property type="match status" value="1"/>
</dbReference>
<keyword evidence="2" id="KW-1185">Reference proteome</keyword>
<protein>
    <recommendedName>
        <fullName evidence="3">RRM domain-containing protein</fullName>
    </recommendedName>
</protein>
<dbReference type="InterPro" id="IPR035979">
    <property type="entry name" value="RBD_domain_sf"/>
</dbReference>
<evidence type="ECO:0008006" key="3">
    <source>
        <dbReference type="Google" id="ProtNLM"/>
    </source>
</evidence>
<name>A0AAN6Y3C2_9PEZI</name>
<proteinExistence type="predicted"/>
<reference evidence="1" key="2">
    <citation type="submission" date="2023-05" db="EMBL/GenBank/DDBJ databases">
        <authorList>
            <consortium name="Lawrence Berkeley National Laboratory"/>
            <person name="Steindorff A."/>
            <person name="Hensen N."/>
            <person name="Bonometti L."/>
            <person name="Westerberg I."/>
            <person name="Brannstrom I.O."/>
            <person name="Guillou S."/>
            <person name="Cros-Aarteil S."/>
            <person name="Calhoun S."/>
            <person name="Haridas S."/>
            <person name="Kuo A."/>
            <person name="Mondo S."/>
            <person name="Pangilinan J."/>
            <person name="Riley R."/>
            <person name="Labutti K."/>
            <person name="Andreopoulos B."/>
            <person name="Lipzen A."/>
            <person name="Chen C."/>
            <person name="Yanf M."/>
            <person name="Daum C."/>
            <person name="Ng V."/>
            <person name="Clum A."/>
            <person name="Ohm R."/>
            <person name="Martin F."/>
            <person name="Silar P."/>
            <person name="Natvig D."/>
            <person name="Lalanne C."/>
            <person name="Gautier V."/>
            <person name="Ament-Velasquez S.L."/>
            <person name="Kruys A."/>
            <person name="Hutchinson M.I."/>
            <person name="Powell A.J."/>
            <person name="Barry K."/>
            <person name="Miller A.N."/>
            <person name="Grigoriev I.V."/>
            <person name="Debuchy R."/>
            <person name="Gladieux P."/>
            <person name="Thoren M.H."/>
            <person name="Johannesson H."/>
        </authorList>
    </citation>
    <scope>NUCLEOTIDE SEQUENCE</scope>
    <source>
        <strain evidence="1">PSN293</strain>
    </source>
</reference>
<evidence type="ECO:0000313" key="1">
    <source>
        <dbReference type="EMBL" id="KAK4211879.1"/>
    </source>
</evidence>
<dbReference type="EMBL" id="MU858139">
    <property type="protein sequence ID" value="KAK4211879.1"/>
    <property type="molecule type" value="Genomic_DNA"/>
</dbReference>
<gene>
    <name evidence="1" type="ORF">QBC37DRAFT_289251</name>
</gene>
<accession>A0AAN6Y3C2</accession>
<reference evidence="1" key="1">
    <citation type="journal article" date="2023" name="Mol. Phylogenet. Evol.">
        <title>Genome-scale phylogeny and comparative genomics of the fungal order Sordariales.</title>
        <authorList>
            <person name="Hensen N."/>
            <person name="Bonometti L."/>
            <person name="Westerberg I."/>
            <person name="Brannstrom I.O."/>
            <person name="Guillou S."/>
            <person name="Cros-Aarteil S."/>
            <person name="Calhoun S."/>
            <person name="Haridas S."/>
            <person name="Kuo A."/>
            <person name="Mondo S."/>
            <person name="Pangilinan J."/>
            <person name="Riley R."/>
            <person name="LaButti K."/>
            <person name="Andreopoulos B."/>
            <person name="Lipzen A."/>
            <person name="Chen C."/>
            <person name="Yan M."/>
            <person name="Daum C."/>
            <person name="Ng V."/>
            <person name="Clum A."/>
            <person name="Steindorff A."/>
            <person name="Ohm R.A."/>
            <person name="Martin F."/>
            <person name="Silar P."/>
            <person name="Natvig D.O."/>
            <person name="Lalanne C."/>
            <person name="Gautier V."/>
            <person name="Ament-Velasquez S.L."/>
            <person name="Kruys A."/>
            <person name="Hutchinson M.I."/>
            <person name="Powell A.J."/>
            <person name="Barry K."/>
            <person name="Miller A.N."/>
            <person name="Grigoriev I.V."/>
            <person name="Debuchy R."/>
            <person name="Gladieux P."/>
            <person name="Hiltunen Thoren M."/>
            <person name="Johannesson H."/>
        </authorList>
    </citation>
    <scope>NUCLEOTIDE SEQUENCE</scope>
    <source>
        <strain evidence="1">PSN293</strain>
    </source>
</reference>
<dbReference type="AlphaFoldDB" id="A0AAN6Y3C2"/>
<evidence type="ECO:0000313" key="2">
    <source>
        <dbReference type="Proteomes" id="UP001301769"/>
    </source>
</evidence>
<organism evidence="1 2">
    <name type="scientific">Rhypophila decipiens</name>
    <dbReference type="NCBI Taxonomy" id="261697"/>
    <lineage>
        <taxon>Eukaryota</taxon>
        <taxon>Fungi</taxon>
        <taxon>Dikarya</taxon>
        <taxon>Ascomycota</taxon>
        <taxon>Pezizomycotina</taxon>
        <taxon>Sordariomycetes</taxon>
        <taxon>Sordariomycetidae</taxon>
        <taxon>Sordariales</taxon>
        <taxon>Naviculisporaceae</taxon>
        <taxon>Rhypophila</taxon>
    </lineage>
</organism>